<proteinExistence type="predicted"/>
<gene>
    <name evidence="1" type="ORF">DAD186_17740</name>
</gene>
<dbReference type="AlphaFoldDB" id="A0A1B0ZJX9"/>
<dbReference type="Proteomes" id="UP000092596">
    <property type="component" value="Chromosome"/>
</dbReference>
<dbReference type="EMBL" id="CP012117">
    <property type="protein sequence ID" value="ANP28324.1"/>
    <property type="molecule type" value="Genomic_DNA"/>
</dbReference>
<name>A0A1B0ZJX9_9MICO</name>
<dbReference type="REBASE" id="152292">
    <property type="entry name" value="C.Dva186ORF17730P"/>
</dbReference>
<evidence type="ECO:0000313" key="1">
    <source>
        <dbReference type="EMBL" id="ANP28324.1"/>
    </source>
</evidence>
<dbReference type="KEGG" id="dva:DAD186_17740"/>
<organism evidence="1 2">
    <name type="scientific">Dermabacter vaginalis</name>
    <dbReference type="NCBI Taxonomy" id="1630135"/>
    <lineage>
        <taxon>Bacteria</taxon>
        <taxon>Bacillati</taxon>
        <taxon>Actinomycetota</taxon>
        <taxon>Actinomycetes</taxon>
        <taxon>Micrococcales</taxon>
        <taxon>Dermabacteraceae</taxon>
        <taxon>Dermabacter</taxon>
    </lineage>
</organism>
<protein>
    <submittedName>
        <fullName evidence="1">Uncharacterized protein</fullName>
    </submittedName>
</protein>
<reference evidence="1 2" key="1">
    <citation type="submission" date="2015-06" db="EMBL/GenBank/DDBJ databases">
        <title>Investigation of pathophysiology for high-risk pregnancy and development of treatment modality based on it.</title>
        <authorList>
            <person name="Kim B.-C."/>
            <person name="Lim S."/>
        </authorList>
    </citation>
    <scope>NUCLEOTIDE SEQUENCE [LARGE SCALE GENOMIC DNA]</scope>
    <source>
        <strain evidence="1 2">AD1-86</strain>
    </source>
</reference>
<evidence type="ECO:0000313" key="2">
    <source>
        <dbReference type="Proteomes" id="UP000092596"/>
    </source>
</evidence>
<accession>A0A1B0ZJX9</accession>
<sequence>MARLNCGDNVTTNVRLRIRPVLDCQTGEIVEVIPTNELKEHNE</sequence>